<evidence type="ECO:0000256" key="1">
    <source>
        <dbReference type="ARBA" id="ARBA00004286"/>
    </source>
</evidence>
<accession>A0A061IIH1</accession>
<evidence type="ECO:0000256" key="6">
    <source>
        <dbReference type="ARBA" id="ARBA00023242"/>
    </source>
</evidence>
<dbReference type="InterPro" id="IPR050342">
    <property type="entry name" value="HMGB"/>
</dbReference>
<comment type="similarity">
    <text evidence="2">Belongs to the HMGB family.</text>
</comment>
<evidence type="ECO:0000313" key="7">
    <source>
        <dbReference type="EMBL" id="ERE88363.1"/>
    </source>
</evidence>
<organism evidence="7 8">
    <name type="scientific">Cricetulus griseus</name>
    <name type="common">Chinese hamster</name>
    <name type="synonym">Cricetulus barabensis griseus</name>
    <dbReference type="NCBI Taxonomy" id="10029"/>
    <lineage>
        <taxon>Eukaryota</taxon>
        <taxon>Metazoa</taxon>
        <taxon>Chordata</taxon>
        <taxon>Craniata</taxon>
        <taxon>Vertebrata</taxon>
        <taxon>Euteleostomi</taxon>
        <taxon>Mammalia</taxon>
        <taxon>Eutheria</taxon>
        <taxon>Euarchontoglires</taxon>
        <taxon>Glires</taxon>
        <taxon>Rodentia</taxon>
        <taxon>Myomorpha</taxon>
        <taxon>Muroidea</taxon>
        <taxon>Cricetidae</taxon>
        <taxon>Cricetinae</taxon>
        <taxon>Cricetulus</taxon>
    </lineage>
</organism>
<evidence type="ECO:0000256" key="2">
    <source>
        <dbReference type="ARBA" id="ARBA00008774"/>
    </source>
</evidence>
<protein>
    <submittedName>
        <fullName evidence="7">High mobility group protein B1-like protein</fullName>
    </submittedName>
</protein>
<name>A0A061IIH1_CRIGR</name>
<dbReference type="InterPro" id="IPR036910">
    <property type="entry name" value="HMG_box_dom_sf"/>
</dbReference>
<dbReference type="GO" id="GO:0003677">
    <property type="term" value="F:DNA binding"/>
    <property type="evidence" value="ECO:0007669"/>
    <property type="project" value="UniProtKB-KW"/>
</dbReference>
<evidence type="ECO:0000256" key="4">
    <source>
        <dbReference type="ARBA" id="ARBA00022737"/>
    </source>
</evidence>
<evidence type="ECO:0000256" key="3">
    <source>
        <dbReference type="ARBA" id="ARBA00022454"/>
    </source>
</evidence>
<dbReference type="PANTHER" id="PTHR48112">
    <property type="entry name" value="HIGH MOBILITY GROUP PROTEIN DSP1"/>
    <property type="match status" value="1"/>
</dbReference>
<dbReference type="GO" id="GO:0005694">
    <property type="term" value="C:chromosome"/>
    <property type="evidence" value="ECO:0007669"/>
    <property type="project" value="UniProtKB-SubCell"/>
</dbReference>
<keyword evidence="6" id="KW-0539">Nucleus</keyword>
<proteinExistence type="inferred from homology"/>
<gene>
    <name evidence="7" type="ORF">H671_1g3118</name>
</gene>
<comment type="subcellular location">
    <subcellularLocation>
        <location evidence="1">Chromosome</location>
    </subcellularLocation>
</comment>
<sequence>MCFLFPTQRTARDIFWPWNLGKNSPCDNYEHNTFQWEQIGKSSNAQIRIFPSTLRLSPNYSGVVLGGWTSMVCISGEHGGMQDFQAISLGSTLKGNIVNSLNLFEWLSYEIKSVNAVEESAQREMKTMSIEEKKKSEDMVIADKDHHEKGKQTYISLKGEIKKFKDPSALKRPLWALFLFCSEYHAQIKQNHPALSIVGAAKKLGQQSCRTAENTE</sequence>
<dbReference type="GO" id="GO:0006357">
    <property type="term" value="P:regulation of transcription by RNA polymerase II"/>
    <property type="evidence" value="ECO:0007669"/>
    <property type="project" value="TreeGrafter"/>
</dbReference>
<evidence type="ECO:0000256" key="5">
    <source>
        <dbReference type="ARBA" id="ARBA00023125"/>
    </source>
</evidence>
<dbReference type="EMBL" id="KE666015">
    <property type="protein sequence ID" value="ERE88363.1"/>
    <property type="molecule type" value="Genomic_DNA"/>
</dbReference>
<dbReference type="Proteomes" id="UP000030759">
    <property type="component" value="Unassembled WGS sequence"/>
</dbReference>
<dbReference type="SUPFAM" id="SSF47095">
    <property type="entry name" value="HMG-box"/>
    <property type="match status" value="1"/>
</dbReference>
<dbReference type="AlphaFoldDB" id="A0A061IIH1"/>
<dbReference type="PANTHER" id="PTHR48112:SF12">
    <property type="entry name" value="HIGH MOBILITY GROUP PROTEIN B1-LIKE 1-RELATED"/>
    <property type="match status" value="1"/>
</dbReference>
<keyword evidence="5" id="KW-0238">DNA-binding</keyword>
<keyword evidence="3" id="KW-0158">Chromosome</keyword>
<reference evidence="8" key="1">
    <citation type="journal article" date="2013" name="Nat. Biotechnol.">
        <title>Chinese hamster genome sequenced from sorted chromosomes.</title>
        <authorList>
            <person name="Brinkrolf K."/>
            <person name="Rupp O."/>
            <person name="Laux H."/>
            <person name="Kollin F."/>
            <person name="Ernst W."/>
            <person name="Linke B."/>
            <person name="Kofler R."/>
            <person name="Romand S."/>
            <person name="Hesse F."/>
            <person name="Budach W.E."/>
            <person name="Galosy S."/>
            <person name="Muller D."/>
            <person name="Noll T."/>
            <person name="Wienberg J."/>
            <person name="Jostock T."/>
            <person name="Leonard M."/>
            <person name="Grillari J."/>
            <person name="Tauch A."/>
            <person name="Goesmann A."/>
            <person name="Helk B."/>
            <person name="Mott J.E."/>
            <person name="Puhler A."/>
            <person name="Borth N."/>
        </authorList>
    </citation>
    <scope>NUCLEOTIDE SEQUENCE [LARGE SCALE GENOMIC DNA]</scope>
    <source>
        <strain evidence="8">17A/GY</strain>
    </source>
</reference>
<dbReference type="Gene3D" id="1.10.30.10">
    <property type="entry name" value="High mobility group box domain"/>
    <property type="match status" value="1"/>
</dbReference>
<keyword evidence="4" id="KW-0677">Repeat</keyword>
<evidence type="ECO:0000313" key="8">
    <source>
        <dbReference type="Proteomes" id="UP000030759"/>
    </source>
</evidence>